<dbReference type="InterPro" id="IPR036457">
    <property type="entry name" value="PPM-type-like_dom_sf"/>
</dbReference>
<evidence type="ECO:0000313" key="2">
    <source>
        <dbReference type="EMBL" id="RGR75626.1"/>
    </source>
</evidence>
<gene>
    <name evidence="2" type="ORF">DWY25_05160</name>
</gene>
<dbReference type="SUPFAM" id="SSF81606">
    <property type="entry name" value="PP2C-like"/>
    <property type="match status" value="1"/>
</dbReference>
<feature type="domain" description="PPM-type phosphatase" evidence="1">
    <location>
        <begin position="9"/>
        <end position="223"/>
    </location>
</feature>
<organism evidence="2 3">
    <name type="scientific">Holdemania filiformis</name>
    <dbReference type="NCBI Taxonomy" id="61171"/>
    <lineage>
        <taxon>Bacteria</taxon>
        <taxon>Bacillati</taxon>
        <taxon>Bacillota</taxon>
        <taxon>Erysipelotrichia</taxon>
        <taxon>Erysipelotrichales</taxon>
        <taxon>Erysipelotrichaceae</taxon>
        <taxon>Holdemania</taxon>
    </lineage>
</organism>
<protein>
    <submittedName>
        <fullName evidence="2">Serine/threonine-protein phosphatase</fullName>
    </submittedName>
</protein>
<evidence type="ECO:0000259" key="1">
    <source>
        <dbReference type="SMART" id="SM00331"/>
    </source>
</evidence>
<sequence length="397" mass="44093">MKMIEEKIHVETSFSSLIKKNEELCGDKVAIRYCDQFCILVLADGLGSGVKANILSTLTSTIICEMMAEGATLQEAVDTITATLPQCQERGIAYSTFTIVQIYYDGTAHLIEFDNPAAVIMRRGNCIELQRTTRVIGQRRIRESSFQVEPNDFIVVFSDGIIHAGVGTFLNFGWDHADVEKHLTEYCRSTDPAREVTRILLACVNDLYQGQPGDDSTVATAKIVPATEARVMVGPPEHPEDDRKVVGRLLSATGKKICCGGTTSNIVSRITGKEIQIENLLSLASDVPPMAYIEGLDLVTEGVLTLQKANDYLHECAQSPQFYEQFLLTKQEDGAILLTKMFLQDCTKIVFMVGRSDNPAHRQLAYSTISLRAKIRMIERMAENLKKLGKIVQIELY</sequence>
<dbReference type="Gene3D" id="3.60.40.10">
    <property type="entry name" value="PPM-type phosphatase domain"/>
    <property type="match status" value="1"/>
</dbReference>
<keyword evidence="3" id="KW-1185">Reference proteome</keyword>
<dbReference type="SMART" id="SM00331">
    <property type="entry name" value="PP2C_SIG"/>
    <property type="match status" value="1"/>
</dbReference>
<proteinExistence type="predicted"/>
<dbReference type="Pfam" id="PF07228">
    <property type="entry name" value="SpoIIE"/>
    <property type="match status" value="1"/>
</dbReference>
<evidence type="ECO:0000313" key="3">
    <source>
        <dbReference type="Proteomes" id="UP000284178"/>
    </source>
</evidence>
<dbReference type="EMBL" id="QRUP01000004">
    <property type="protein sequence ID" value="RGR75626.1"/>
    <property type="molecule type" value="Genomic_DNA"/>
</dbReference>
<dbReference type="InterPro" id="IPR001932">
    <property type="entry name" value="PPM-type_phosphatase-like_dom"/>
</dbReference>
<dbReference type="InterPro" id="IPR039248">
    <property type="entry name" value="Ptase_RsbX"/>
</dbReference>
<comment type="caution">
    <text evidence="2">The sequence shown here is derived from an EMBL/GenBank/DDBJ whole genome shotgun (WGS) entry which is preliminary data.</text>
</comment>
<dbReference type="PANTHER" id="PTHR35801:SF1">
    <property type="entry name" value="PHOSPHOSERINE PHOSPHATASE RSBX"/>
    <property type="match status" value="1"/>
</dbReference>
<dbReference type="PANTHER" id="PTHR35801">
    <property type="entry name" value="PHOSPHOSERINE PHOSPHATASE RSBX"/>
    <property type="match status" value="1"/>
</dbReference>
<name>A0A412G4K0_9FIRM</name>
<reference evidence="2 3" key="1">
    <citation type="submission" date="2018-08" db="EMBL/GenBank/DDBJ databases">
        <title>A genome reference for cultivated species of the human gut microbiota.</title>
        <authorList>
            <person name="Zou Y."/>
            <person name="Xue W."/>
            <person name="Luo G."/>
        </authorList>
    </citation>
    <scope>NUCLEOTIDE SEQUENCE [LARGE SCALE GENOMIC DNA]</scope>
    <source>
        <strain evidence="2 3">AF24-29</strain>
    </source>
</reference>
<dbReference type="AlphaFoldDB" id="A0A412G4K0"/>
<accession>A0A412G4K0</accession>
<dbReference type="Proteomes" id="UP000284178">
    <property type="component" value="Unassembled WGS sequence"/>
</dbReference>